<keyword evidence="4" id="KW-1185">Reference proteome</keyword>
<gene>
    <name evidence="3" type="ORF">GCM10011579_042930</name>
</gene>
<comment type="caution">
    <text evidence="3">The sequence shown here is derived from an EMBL/GenBank/DDBJ whole genome shotgun (WGS) entry which is preliminary data.</text>
</comment>
<evidence type="ECO:0000313" key="3">
    <source>
        <dbReference type="EMBL" id="GGN69027.1"/>
    </source>
</evidence>
<dbReference type="AlphaFoldDB" id="A0A917Y594"/>
<dbReference type="RefSeq" id="WP_229703195.1">
    <property type="nucleotide sequence ID" value="NZ_BMMM01000007.1"/>
</dbReference>
<name>A0A917Y594_9ACTN</name>
<protein>
    <recommendedName>
        <fullName evidence="5">Acyltransferase</fullName>
    </recommendedName>
</protein>
<evidence type="ECO:0000313" key="4">
    <source>
        <dbReference type="Proteomes" id="UP000600365"/>
    </source>
</evidence>
<accession>A0A917Y594</accession>
<sequence length="328" mass="36591">MLLEALRADARLAEWLRDLESEGTPQVEAVLPDVDELPDVLLDLTVAHEHINELVATRSRLAADPEAMTLLARCVGRFVRDMGEIGKGWEPPAFPASTGALGRCFHAYVFIAALPYVRAYHRERGVPEDVSRHTLADLGRHVAVHHRRIGSPGLLFPWWIALHFHGELFQLGRLQFQRARLGRHTGGAVAAAGLGLGPGDPCLSLHITDFRGPLSPTACDRSLALAREFFARHYPDERYEVAVCHSWLLDPQLKRYLPAESNIIRFQDRFQAAYEEKTPDDGVPVGFVFGDPELPVDELPRRNSVERAVGDHLRAGGHWYGGQGWFAL</sequence>
<organism evidence="3 4">
    <name type="scientific">Streptomyces albiflavescens</name>
    <dbReference type="NCBI Taxonomy" id="1623582"/>
    <lineage>
        <taxon>Bacteria</taxon>
        <taxon>Bacillati</taxon>
        <taxon>Actinomycetota</taxon>
        <taxon>Actinomycetes</taxon>
        <taxon>Kitasatosporales</taxon>
        <taxon>Streptomycetaceae</taxon>
        <taxon>Streptomyces</taxon>
    </lineage>
</organism>
<dbReference type="Pfam" id="PF18082">
    <property type="entry name" value="NAT_N"/>
    <property type="match status" value="1"/>
</dbReference>
<dbReference type="InterPro" id="IPR041644">
    <property type="entry name" value="GNAT_C"/>
</dbReference>
<dbReference type="Pfam" id="PF18164">
    <property type="entry name" value="GNAT_C"/>
    <property type="match status" value="1"/>
</dbReference>
<evidence type="ECO:0000259" key="1">
    <source>
        <dbReference type="Pfam" id="PF18082"/>
    </source>
</evidence>
<evidence type="ECO:0008006" key="5">
    <source>
        <dbReference type="Google" id="ProtNLM"/>
    </source>
</evidence>
<dbReference type="Proteomes" id="UP000600365">
    <property type="component" value="Unassembled WGS sequence"/>
</dbReference>
<dbReference type="EMBL" id="BMMM01000007">
    <property type="protein sequence ID" value="GGN69027.1"/>
    <property type="molecule type" value="Genomic_DNA"/>
</dbReference>
<dbReference type="Gene3D" id="3.40.630.120">
    <property type="match status" value="1"/>
</dbReference>
<feature type="domain" description="N-acyltransferase N-terminal" evidence="1">
    <location>
        <begin position="35"/>
        <end position="166"/>
    </location>
</feature>
<reference evidence="3 4" key="1">
    <citation type="journal article" date="2014" name="Int. J. Syst. Evol. Microbiol.">
        <title>Complete genome sequence of Corynebacterium casei LMG S-19264T (=DSM 44701T), isolated from a smear-ripened cheese.</title>
        <authorList>
            <consortium name="US DOE Joint Genome Institute (JGI-PGF)"/>
            <person name="Walter F."/>
            <person name="Albersmeier A."/>
            <person name="Kalinowski J."/>
            <person name="Ruckert C."/>
        </authorList>
    </citation>
    <scope>NUCLEOTIDE SEQUENCE [LARGE SCALE GENOMIC DNA]</scope>
    <source>
        <strain evidence="3 4">CGMCC 4.7111</strain>
    </source>
</reference>
<feature type="domain" description="GNAT-like C-terminal" evidence="2">
    <location>
        <begin position="168"/>
        <end position="326"/>
    </location>
</feature>
<evidence type="ECO:0000259" key="2">
    <source>
        <dbReference type="Pfam" id="PF18164"/>
    </source>
</evidence>
<dbReference type="InterPro" id="IPR041273">
    <property type="entry name" value="NAT_N"/>
</dbReference>
<proteinExistence type="predicted"/>